<dbReference type="Pfam" id="PF13621">
    <property type="entry name" value="Cupin_8"/>
    <property type="match status" value="1"/>
</dbReference>
<evidence type="ECO:0000256" key="1">
    <source>
        <dbReference type="ARBA" id="ARBA00001954"/>
    </source>
</evidence>
<evidence type="ECO:0000256" key="4">
    <source>
        <dbReference type="ARBA" id="ARBA00022964"/>
    </source>
</evidence>
<dbReference type="SMART" id="SM00558">
    <property type="entry name" value="JmjC"/>
    <property type="match status" value="1"/>
</dbReference>
<dbReference type="EMBL" id="QLLG01000390">
    <property type="protein sequence ID" value="RMX63551.1"/>
    <property type="molecule type" value="Genomic_DNA"/>
</dbReference>
<dbReference type="Pfam" id="PF24472">
    <property type="entry name" value="ARM_KDM8_N"/>
    <property type="match status" value="1"/>
</dbReference>
<dbReference type="InterPro" id="IPR041667">
    <property type="entry name" value="Cupin_8"/>
</dbReference>
<reference evidence="9 10" key="1">
    <citation type="submission" date="2018-06" db="EMBL/GenBank/DDBJ databases">
        <title>Comparative genomics of downy mildews reveals potential adaptations to biotrophy.</title>
        <authorList>
            <person name="Fletcher K."/>
            <person name="Klosterman S.J."/>
            <person name="Derevnina L."/>
            <person name="Martin F."/>
            <person name="Koike S."/>
            <person name="Reyes Chin-Wo S."/>
            <person name="Mou B."/>
            <person name="Michelmore R."/>
        </authorList>
    </citation>
    <scope>NUCLEOTIDE SEQUENCE [LARGE SCALE GENOMIC DNA]</scope>
    <source>
        <strain evidence="9 10">R14</strain>
    </source>
</reference>
<dbReference type="PROSITE" id="PS51184">
    <property type="entry name" value="JMJC"/>
    <property type="match status" value="1"/>
</dbReference>
<evidence type="ECO:0000256" key="3">
    <source>
        <dbReference type="ARBA" id="ARBA00022723"/>
    </source>
</evidence>
<evidence type="ECO:0000256" key="7">
    <source>
        <dbReference type="ARBA" id="ARBA00023242"/>
    </source>
</evidence>
<comment type="cofactor">
    <cofactor evidence="1">
        <name>Fe(2+)</name>
        <dbReference type="ChEBI" id="CHEBI:29033"/>
    </cofactor>
</comment>
<keyword evidence="10" id="KW-1185">Reference proteome</keyword>
<dbReference type="Proteomes" id="UP000282087">
    <property type="component" value="Unassembled WGS sequence"/>
</dbReference>
<dbReference type="STRING" id="542832.A0A3M6VC41"/>
<gene>
    <name evidence="9" type="ORF">DD238_006723</name>
</gene>
<protein>
    <recommendedName>
        <fullName evidence="8">JmjC domain-containing protein</fullName>
    </recommendedName>
</protein>
<evidence type="ECO:0000313" key="10">
    <source>
        <dbReference type="Proteomes" id="UP000282087"/>
    </source>
</evidence>
<feature type="domain" description="JmjC" evidence="8">
    <location>
        <begin position="268"/>
        <end position="432"/>
    </location>
</feature>
<dbReference type="Gene3D" id="2.60.120.650">
    <property type="entry name" value="Cupin"/>
    <property type="match status" value="1"/>
</dbReference>
<dbReference type="GO" id="GO:0046872">
    <property type="term" value="F:metal ion binding"/>
    <property type="evidence" value="ECO:0007669"/>
    <property type="project" value="UniProtKB-KW"/>
</dbReference>
<evidence type="ECO:0000256" key="5">
    <source>
        <dbReference type="ARBA" id="ARBA00023002"/>
    </source>
</evidence>
<dbReference type="VEuPathDB" id="FungiDB:DD237_001124"/>
<evidence type="ECO:0000259" key="8">
    <source>
        <dbReference type="PROSITE" id="PS51184"/>
    </source>
</evidence>
<dbReference type="PANTHER" id="PTHR12461:SF105">
    <property type="entry name" value="HYPOXIA-INDUCIBLE FACTOR 1-ALPHA INHIBITOR"/>
    <property type="match status" value="1"/>
</dbReference>
<name>A0A3M6VC41_9STRA</name>
<dbReference type="PANTHER" id="PTHR12461">
    <property type="entry name" value="HYPOXIA-INDUCIBLE FACTOR 1 ALPHA INHIBITOR-RELATED"/>
    <property type="match status" value="1"/>
</dbReference>
<comment type="subcellular location">
    <subcellularLocation>
        <location evidence="2">Nucleus</location>
    </subcellularLocation>
</comment>
<sequence>MPVELVLPSLFLEQLRESGGAAIADLLLQAADVDDAELLETLASAVYERSWEKLHCGRWKDVLPVWRQAFGFASFLQAKCLLQHEQPLKCLKMLDMCLMMAGPFAPPETPKLINEVEKQIINAGQLLKPRLDDEMLSIGDEMVAQRPQLKFPVQRMEMPTLEFFRHHMTFGNSEPVILTGAMEFWPALGRAAGPDRAWKNVTYLRRVAGLRTVPVEVGSSYMGDDWGQELMTLNEFLNRHIIPLLAKNKSVTSIDDTRSHPSLSKKVGYLAQHRLFDQIPALRRDIIVPDYCTVQRVDDAQDEEDEDITINCWFGPGGTVSPLHFDPKDNLLCQVVGTKYVRLYAQEESEKLYPTEGLLSNTSQVQVEDLDDEKFPQFCHAKYLECVLHEGEMLYIPLKCWHYVKSLSTSYSQIRCREHIARVGNLRRLLLRTSKGTEDKALDGMCMWLKQEVQDDLVLPDEEDIR</sequence>
<proteinExistence type="predicted"/>
<keyword evidence="7" id="KW-0539">Nucleus</keyword>
<dbReference type="InterPro" id="IPR003347">
    <property type="entry name" value="JmjC_dom"/>
</dbReference>
<dbReference type="GO" id="GO:0051213">
    <property type="term" value="F:dioxygenase activity"/>
    <property type="evidence" value="ECO:0007669"/>
    <property type="project" value="UniProtKB-KW"/>
</dbReference>
<dbReference type="AlphaFoldDB" id="A0A3M6VC41"/>
<evidence type="ECO:0000313" key="9">
    <source>
        <dbReference type="EMBL" id="RMX63551.1"/>
    </source>
</evidence>
<dbReference type="FunFam" id="2.60.120.650:FF:000061">
    <property type="entry name" value="Glucosamine 6-phosphate N-acetyltransferase"/>
    <property type="match status" value="1"/>
</dbReference>
<organism evidence="9 10">
    <name type="scientific">Peronospora effusa</name>
    <dbReference type="NCBI Taxonomy" id="542832"/>
    <lineage>
        <taxon>Eukaryota</taxon>
        <taxon>Sar</taxon>
        <taxon>Stramenopiles</taxon>
        <taxon>Oomycota</taxon>
        <taxon>Peronosporomycetes</taxon>
        <taxon>Peronosporales</taxon>
        <taxon>Peronosporaceae</taxon>
        <taxon>Peronospora</taxon>
    </lineage>
</organism>
<comment type="caution">
    <text evidence="9">The sequence shown here is derived from an EMBL/GenBank/DDBJ whole genome shotgun (WGS) entry which is preliminary data.</text>
</comment>
<keyword evidence="5" id="KW-0560">Oxidoreductase</keyword>
<keyword evidence="6" id="KW-0408">Iron</keyword>
<evidence type="ECO:0000256" key="6">
    <source>
        <dbReference type="ARBA" id="ARBA00023004"/>
    </source>
</evidence>
<evidence type="ECO:0000256" key="2">
    <source>
        <dbReference type="ARBA" id="ARBA00004123"/>
    </source>
</evidence>
<accession>A0A3M6VC41</accession>
<keyword evidence="3" id="KW-0479">Metal-binding</keyword>
<dbReference type="InterPro" id="IPR056520">
    <property type="entry name" value="ARM_KDM8_N"/>
</dbReference>
<dbReference type="GO" id="GO:0005634">
    <property type="term" value="C:nucleus"/>
    <property type="evidence" value="ECO:0007669"/>
    <property type="project" value="UniProtKB-SubCell"/>
</dbReference>
<keyword evidence="4" id="KW-0223">Dioxygenase</keyword>
<dbReference type="SUPFAM" id="SSF51197">
    <property type="entry name" value="Clavaminate synthase-like"/>
    <property type="match status" value="1"/>
</dbReference>